<name>A0A2H0BGT1_UNCKA</name>
<dbReference type="GO" id="GO:0030435">
    <property type="term" value="P:sporulation resulting in formation of a cellular spore"/>
    <property type="evidence" value="ECO:0007669"/>
    <property type="project" value="InterPro"/>
</dbReference>
<dbReference type="NCBIfam" id="TIGR02669">
    <property type="entry name" value="SpoIID_LytB"/>
    <property type="match status" value="1"/>
</dbReference>
<evidence type="ECO:0000256" key="1">
    <source>
        <dbReference type="SAM" id="Coils"/>
    </source>
</evidence>
<evidence type="ECO:0000259" key="2">
    <source>
        <dbReference type="Pfam" id="PF08486"/>
    </source>
</evidence>
<evidence type="ECO:0000313" key="4">
    <source>
        <dbReference type="Proteomes" id="UP000228495"/>
    </source>
</evidence>
<feature type="coiled-coil region" evidence="1">
    <location>
        <begin position="65"/>
        <end position="155"/>
    </location>
</feature>
<comment type="caution">
    <text evidence="3">The sequence shown here is derived from an EMBL/GenBank/DDBJ whole genome shotgun (WGS) entry which is preliminary data.</text>
</comment>
<dbReference type="Gene3D" id="6.10.250.3150">
    <property type="match status" value="1"/>
</dbReference>
<dbReference type="EMBL" id="PCSU01000074">
    <property type="protein sequence ID" value="PIP56210.1"/>
    <property type="molecule type" value="Genomic_DNA"/>
</dbReference>
<organism evidence="3 4">
    <name type="scientific">candidate division WWE3 bacterium CG22_combo_CG10-13_8_21_14_all_39_12</name>
    <dbReference type="NCBI Taxonomy" id="1975094"/>
    <lineage>
        <taxon>Bacteria</taxon>
        <taxon>Katanobacteria</taxon>
    </lineage>
</organism>
<dbReference type="AlphaFoldDB" id="A0A2H0BGT1"/>
<keyword evidence="1" id="KW-0175">Coiled coil</keyword>
<dbReference type="InterPro" id="IPR013693">
    <property type="entry name" value="SpoIID/LytB_N"/>
</dbReference>
<proteinExistence type="predicted"/>
<sequence length="631" mass="69221">MGMTKKQDARIMANIYGKRLTQNFRSTYGLTCYHKDMKKLFLVSVLFVLLITPITVGGTELDDQLTETQQKLETARLQKEKARQELDYLESLKAQYQSSLNNLQYNFSVTQSQLSVTTDTLNTKLAEIEETEKELAEIEKRLAIQEKNLSQVIRTNYMLSGFITAPTFLRSSQEHGPEIYMYKRAIANHTKKQLIDLSDQRETALEIKDLLASIKAELETEKSALEQQQQYLASSINTTKIDLDNAKNQSVNTQQSLAGIDQQISSLTAIQQQILAAKAAAALKSTTVGDVAIDGNAIDKAAPKDGNVYFSFWTYGWPHRVGMNQYGAFGRAKAGQSVDQILTAYYANTSIVDWTVPDTITLTSGATIPFEEDYLMGIGEMPSCWGNPSNGGLEALKAQAIAARTYALAYTNNGALPICTTQACQVYVGASKTAGSCGEYWRQAVNETKGRVIVSGGQPITAYYASTAGGFTLSSQEVWGGNRSYAQRVADFDANGNAYDGPAHGDSPWYHKAWGNDPWLSVAQVTDIMNGALLPDSYNTIINSISGDEIIAALKENNLTYIENLTALEIIDENGNTGANTATVSQVRAYFNDGSIVSVTGNRFKFVFNLRSPGTDGIFTTRFDVITAAEL</sequence>
<reference evidence="3 4" key="1">
    <citation type="submission" date="2017-09" db="EMBL/GenBank/DDBJ databases">
        <title>Depth-based differentiation of microbial function through sediment-hosted aquifers and enrichment of novel symbionts in the deep terrestrial subsurface.</title>
        <authorList>
            <person name="Probst A.J."/>
            <person name="Ladd B."/>
            <person name="Jarett J.K."/>
            <person name="Geller-Mcgrath D.E."/>
            <person name="Sieber C.M."/>
            <person name="Emerson J.B."/>
            <person name="Anantharaman K."/>
            <person name="Thomas B.C."/>
            <person name="Malmstrom R."/>
            <person name="Stieglmeier M."/>
            <person name="Klingl A."/>
            <person name="Woyke T."/>
            <person name="Ryan C.M."/>
            <person name="Banfield J.F."/>
        </authorList>
    </citation>
    <scope>NUCLEOTIDE SEQUENCE [LARGE SCALE GENOMIC DNA]</scope>
    <source>
        <strain evidence="3">CG22_combo_CG10-13_8_21_14_all_39_12</strain>
    </source>
</reference>
<gene>
    <name evidence="3" type="ORF">COX05_04290</name>
</gene>
<protein>
    <recommendedName>
        <fullName evidence="2">Sporulation stage II protein D amidase enhancer LytB N-terminal domain-containing protein</fullName>
    </recommendedName>
</protein>
<dbReference type="InterPro" id="IPR013486">
    <property type="entry name" value="SpoIID/LytB"/>
</dbReference>
<accession>A0A2H0BGT1</accession>
<dbReference type="Proteomes" id="UP000228495">
    <property type="component" value="Unassembled WGS sequence"/>
</dbReference>
<feature type="domain" description="Sporulation stage II protein D amidase enhancer LytB N-terminal" evidence="2">
    <location>
        <begin position="372"/>
        <end position="453"/>
    </location>
</feature>
<dbReference type="Pfam" id="PF08486">
    <property type="entry name" value="SpoIID"/>
    <property type="match status" value="1"/>
</dbReference>
<evidence type="ECO:0000313" key="3">
    <source>
        <dbReference type="EMBL" id="PIP56210.1"/>
    </source>
</evidence>